<reference evidence="2" key="1">
    <citation type="submission" date="2016-10" db="EMBL/GenBank/DDBJ databases">
        <title>Sequence of Gallionella enrichment culture.</title>
        <authorList>
            <person name="Poehlein A."/>
            <person name="Muehling M."/>
            <person name="Daniel R."/>
        </authorList>
    </citation>
    <scope>NUCLEOTIDE SEQUENCE</scope>
</reference>
<dbReference type="EMBL" id="MLJW01007025">
    <property type="protein sequence ID" value="OIQ65838.1"/>
    <property type="molecule type" value="Genomic_DNA"/>
</dbReference>
<evidence type="ECO:0000313" key="2">
    <source>
        <dbReference type="EMBL" id="OIQ65838.1"/>
    </source>
</evidence>
<comment type="caution">
    <text evidence="2">The sequence shown here is derived from an EMBL/GenBank/DDBJ whole genome shotgun (WGS) entry which is preliminary data.</text>
</comment>
<accession>A0A1J5P3T9</accession>
<sequence length="47" mass="5116">MRLHRARTRLERLLQVGGHPSALRPVGERDGGDDSGDDDDATTDGGW</sequence>
<feature type="region of interest" description="Disordered" evidence="1">
    <location>
        <begin position="12"/>
        <end position="47"/>
    </location>
</feature>
<evidence type="ECO:0000256" key="1">
    <source>
        <dbReference type="SAM" id="MobiDB-lite"/>
    </source>
</evidence>
<proteinExistence type="predicted"/>
<feature type="compositionally biased region" description="Acidic residues" evidence="1">
    <location>
        <begin position="33"/>
        <end position="47"/>
    </location>
</feature>
<dbReference type="AlphaFoldDB" id="A0A1J5P3T9"/>
<organism evidence="2">
    <name type="scientific">mine drainage metagenome</name>
    <dbReference type="NCBI Taxonomy" id="410659"/>
    <lineage>
        <taxon>unclassified sequences</taxon>
        <taxon>metagenomes</taxon>
        <taxon>ecological metagenomes</taxon>
    </lineage>
</organism>
<gene>
    <name evidence="2" type="ORF">GALL_525990</name>
</gene>
<name>A0A1J5P3T9_9ZZZZ</name>
<protein>
    <submittedName>
        <fullName evidence="2">Uncharacterized protein</fullName>
    </submittedName>
</protein>